<organism evidence="1 2">
    <name type="scientific">Mytilus coruscus</name>
    <name type="common">Sea mussel</name>
    <dbReference type="NCBI Taxonomy" id="42192"/>
    <lineage>
        <taxon>Eukaryota</taxon>
        <taxon>Metazoa</taxon>
        <taxon>Spiralia</taxon>
        <taxon>Lophotrochozoa</taxon>
        <taxon>Mollusca</taxon>
        <taxon>Bivalvia</taxon>
        <taxon>Autobranchia</taxon>
        <taxon>Pteriomorphia</taxon>
        <taxon>Mytilida</taxon>
        <taxon>Mytiloidea</taxon>
        <taxon>Mytilidae</taxon>
        <taxon>Mytilinae</taxon>
        <taxon>Mytilus</taxon>
    </lineage>
</organism>
<keyword evidence="2" id="KW-1185">Reference proteome</keyword>
<dbReference type="AlphaFoldDB" id="A0A6J8E4L4"/>
<proteinExistence type="predicted"/>
<dbReference type="OrthoDB" id="5868531at2759"/>
<name>A0A6J8E4L4_MYTCO</name>
<reference evidence="1 2" key="1">
    <citation type="submission" date="2020-06" db="EMBL/GenBank/DDBJ databases">
        <authorList>
            <person name="Li R."/>
            <person name="Bekaert M."/>
        </authorList>
    </citation>
    <scope>NUCLEOTIDE SEQUENCE [LARGE SCALE GENOMIC DNA]</scope>
    <source>
        <strain evidence="2">wild</strain>
    </source>
</reference>
<dbReference type="Proteomes" id="UP000507470">
    <property type="component" value="Unassembled WGS sequence"/>
</dbReference>
<protein>
    <submittedName>
        <fullName evidence="1">Uncharacterized protein</fullName>
    </submittedName>
</protein>
<dbReference type="EMBL" id="CACVKT020008376">
    <property type="protein sequence ID" value="CAC5415008.1"/>
    <property type="molecule type" value="Genomic_DNA"/>
</dbReference>
<gene>
    <name evidence="1" type="ORF">MCOR_47734</name>
</gene>
<accession>A0A6J8E4L4</accession>
<evidence type="ECO:0000313" key="2">
    <source>
        <dbReference type="Proteomes" id="UP000507470"/>
    </source>
</evidence>
<dbReference type="Gene3D" id="3.10.10.10">
    <property type="entry name" value="HIV Type 1 Reverse Transcriptase, subunit A, domain 1"/>
    <property type="match status" value="1"/>
</dbReference>
<sequence>MIYIIENRVETIEKGFFVVHHYPSDHEILIKFIKGLPDQFAFFVRAGHHSESANCLAAVKIGEAYGYRKDDAPLVAAANKSADNTPVAVKDLNNFKTDVVSELQGQINSPTQAVSNLATDFSQQLVCTRDVKGNDQSRSAGLFVTEENPDLGFTYVVQHQICLKPDFKPKHQISYLLTPEKKDILRHHLDELLRHGVNAPPVDKTEDVSSVVLVSKRTNKNGKANTSSKETSLSKFRFCCDLRRIVHIIRLKSAYVRKPNPSKYFMDPVLTKLKNVEVQDHTSLDEDSTPVKDNSTTNYENLLENISDADNTRKSDNISFVQNNKAMSRPKRHKKLPARFKDQNFVNFSEVDVSSESTSASQLKVKRFLAQKIKNGNRSYLAHIVGEPAQHASWLQENQLGPKANAKLNSRPPPQIKHFIFVIQLIVLCQHIIIEIVPRHHLHLFSVHALYSLDLSHEYMCSTAVYIYIY</sequence>
<dbReference type="SUPFAM" id="SSF56672">
    <property type="entry name" value="DNA/RNA polymerases"/>
    <property type="match status" value="1"/>
</dbReference>
<dbReference type="InterPro" id="IPR043502">
    <property type="entry name" value="DNA/RNA_pol_sf"/>
</dbReference>
<evidence type="ECO:0000313" key="1">
    <source>
        <dbReference type="EMBL" id="CAC5415008.1"/>
    </source>
</evidence>